<dbReference type="EMBL" id="JAREJI010000005">
    <property type="protein sequence ID" value="MDE8769927.1"/>
    <property type="molecule type" value="Genomic_DNA"/>
</dbReference>
<dbReference type="RefSeq" id="WP_088498856.1">
    <property type="nucleotide sequence ID" value="NZ_CP181870.1"/>
</dbReference>
<dbReference type="AlphaFoldDB" id="A0AAJ1JF30"/>
<evidence type="ECO:0000313" key="1">
    <source>
        <dbReference type="EMBL" id="MDE8769927.1"/>
    </source>
</evidence>
<comment type="caution">
    <text evidence="1">The sequence shown here is derived from an EMBL/GenBank/DDBJ whole genome shotgun (WGS) entry which is preliminary data.</text>
</comment>
<reference evidence="1 2" key="1">
    <citation type="submission" date="2023-03" db="EMBL/GenBank/DDBJ databases">
        <title>WGS of NDM-producing Providencia thailandensis from Ukrainian patients.</title>
        <authorList>
            <person name="Zabicka D."/>
            <person name="Izdebski R."/>
            <person name="Urbanowicz P."/>
            <person name="Biedrzycka M."/>
            <person name="Guzek A."/>
            <person name="Gniadkowski M."/>
        </authorList>
    </citation>
    <scope>NUCLEOTIDE SEQUENCE [LARGE SCALE GENOMIC DNA]</scope>
    <source>
        <strain evidence="1 2">8015-22</strain>
    </source>
</reference>
<name>A0AAJ1JF30_PROST</name>
<sequence>MTTISSPTPFSIPTQKLGNLEGLTTLTGSETQTMSTQAPVQQVSIKDAVDITVPRTQDKPLLKLPEQTTVSPSLLFEVKNMNKAELEETSKVIGGFSSAYANLQEHIAVTAIKVEKAVREVITEENSKLEKMFPTIANLDESEIKQLSQGVNLMLAASAIKDVQVAQANSEDVKPGIQSLDAIKESQFIGIMSSDILMELRNLLSQIKSIINTVDRQLQADFLKLKTQMVQSAADTTIQEGKKAFEGALMGFAVSLGVTLAGAALQTKQLVKQTKAINVHGVARNQHASSAQDSIELSRASTIKTNNKALNQQNDLASLRHQDAGRRSQLKADEHQTKLDKITHQTQKKSSIIESVTRLSDNAGQLVTSAIQMDVKALEAQKMVLQDIGDTARSIASDKEKQIDTVLDLMKKVFDILKEVIEGQIRTFQAVATRG</sequence>
<gene>
    <name evidence="1" type="ORF">PZS58_10365</name>
</gene>
<evidence type="ECO:0008006" key="3">
    <source>
        <dbReference type="Google" id="ProtNLM"/>
    </source>
</evidence>
<dbReference type="Proteomes" id="UP001163056">
    <property type="component" value="Unassembled WGS sequence"/>
</dbReference>
<proteinExistence type="predicted"/>
<accession>A0AAJ1JF30</accession>
<organism evidence="1 2">
    <name type="scientific">Providencia stuartii</name>
    <dbReference type="NCBI Taxonomy" id="588"/>
    <lineage>
        <taxon>Bacteria</taxon>
        <taxon>Pseudomonadati</taxon>
        <taxon>Pseudomonadota</taxon>
        <taxon>Gammaproteobacteria</taxon>
        <taxon>Enterobacterales</taxon>
        <taxon>Morganellaceae</taxon>
        <taxon>Providencia</taxon>
    </lineage>
</organism>
<evidence type="ECO:0000313" key="2">
    <source>
        <dbReference type="Proteomes" id="UP001163056"/>
    </source>
</evidence>
<protein>
    <recommendedName>
        <fullName evidence="3">Type III secretion target, IpaC/SipC family</fullName>
    </recommendedName>
</protein>